<feature type="disulfide bond" evidence="3">
    <location>
        <begin position="319"/>
        <end position="328"/>
    </location>
</feature>
<dbReference type="OMA" id="PVPIKCG"/>
<dbReference type="PANTHER" id="PTHR24043:SF8">
    <property type="entry name" value="EGF-LIKE DOMAIN-CONTAINING PROTEIN"/>
    <property type="match status" value="1"/>
</dbReference>
<feature type="signal peptide" evidence="4">
    <location>
        <begin position="1"/>
        <end position="22"/>
    </location>
</feature>
<evidence type="ECO:0000256" key="3">
    <source>
        <dbReference type="PROSITE-ProRule" id="PRU00076"/>
    </source>
</evidence>
<dbReference type="InterPro" id="IPR042635">
    <property type="entry name" value="MEGF10/SREC1/2-like"/>
</dbReference>
<dbReference type="PANTHER" id="PTHR24043">
    <property type="entry name" value="SCAVENGER RECEPTOR CLASS F"/>
    <property type="match status" value="1"/>
</dbReference>
<evidence type="ECO:0000256" key="4">
    <source>
        <dbReference type="SAM" id="SignalP"/>
    </source>
</evidence>
<protein>
    <submittedName>
        <fullName evidence="6">GPI-anchored surface protein, putative</fullName>
    </submittedName>
</protein>
<keyword evidence="2 3" id="KW-1015">Disulfide bond</keyword>
<organism evidence="6 7">
    <name type="scientific">Bodo saltans</name>
    <name type="common">Flagellated protozoan</name>
    <dbReference type="NCBI Taxonomy" id="75058"/>
    <lineage>
        <taxon>Eukaryota</taxon>
        <taxon>Discoba</taxon>
        <taxon>Euglenozoa</taxon>
        <taxon>Kinetoplastea</taxon>
        <taxon>Metakinetoplastina</taxon>
        <taxon>Eubodonida</taxon>
        <taxon>Bodonidae</taxon>
        <taxon>Bodo</taxon>
    </lineage>
</organism>
<gene>
    <name evidence="6" type="ORF">BSAL_62275</name>
</gene>
<dbReference type="InterPro" id="IPR000742">
    <property type="entry name" value="EGF"/>
</dbReference>
<dbReference type="OrthoDB" id="409374at2759"/>
<keyword evidence="4" id="KW-0732">Signal</keyword>
<keyword evidence="7" id="KW-1185">Reference proteome</keyword>
<dbReference type="AlphaFoldDB" id="A0A0S4IMA5"/>
<accession>A0A0S4IMA5</accession>
<dbReference type="SMART" id="SM00181">
    <property type="entry name" value="EGF"/>
    <property type="match status" value="13"/>
</dbReference>
<feature type="domain" description="EGF-like" evidence="5">
    <location>
        <begin position="711"/>
        <end position="748"/>
    </location>
</feature>
<name>A0A0S4IMA5_BODSA</name>
<feature type="disulfide bond" evidence="3">
    <location>
        <begin position="412"/>
        <end position="421"/>
    </location>
</feature>
<feature type="domain" description="EGF-like" evidence="5">
    <location>
        <begin position="384"/>
        <end position="422"/>
    </location>
</feature>
<comment type="caution">
    <text evidence="3">Lacks conserved residue(s) required for the propagation of feature annotation.</text>
</comment>
<dbReference type="Proteomes" id="UP000051952">
    <property type="component" value="Unassembled WGS sequence"/>
</dbReference>
<evidence type="ECO:0000313" key="7">
    <source>
        <dbReference type="Proteomes" id="UP000051952"/>
    </source>
</evidence>
<dbReference type="PROSITE" id="PS00022">
    <property type="entry name" value="EGF_1"/>
    <property type="match status" value="5"/>
</dbReference>
<reference evidence="7" key="1">
    <citation type="submission" date="2015-09" db="EMBL/GenBank/DDBJ databases">
        <authorList>
            <consortium name="Pathogen Informatics"/>
        </authorList>
    </citation>
    <scope>NUCLEOTIDE SEQUENCE [LARGE SCALE GENOMIC DNA]</scope>
    <source>
        <strain evidence="7">Lake Konstanz</strain>
    </source>
</reference>
<dbReference type="Gene3D" id="2.170.300.10">
    <property type="entry name" value="Tie2 ligand-binding domain superfamily"/>
    <property type="match status" value="1"/>
</dbReference>
<dbReference type="GO" id="GO:0005044">
    <property type="term" value="F:scavenger receptor activity"/>
    <property type="evidence" value="ECO:0007669"/>
    <property type="project" value="InterPro"/>
</dbReference>
<keyword evidence="1 3" id="KW-0245">EGF-like domain</keyword>
<feature type="chain" id="PRO_5006621357" evidence="4">
    <location>
        <begin position="23"/>
        <end position="980"/>
    </location>
</feature>
<feature type="domain" description="EGF-like" evidence="5">
    <location>
        <begin position="291"/>
        <end position="329"/>
    </location>
</feature>
<feature type="non-terminal residue" evidence="6">
    <location>
        <position position="980"/>
    </location>
</feature>
<proteinExistence type="predicted"/>
<sequence length="980" mass="101261">MLRLSCVAIVFTIIAITMRASANSLPSYNDEEMKLFPDEDDDGPNGSVERRQTLVEARMQQSNIHHLQELYENSVRNHQILPQEYFSSLYAQGGRQRERTAQDVFDAAIFRSRAKRKFGELLASQTTDTTCPLPDKCSPNGLCMQNFGCSCYQNTINGFWRGTTCDECAFGYAGSSCTVECPGGSCNPCNSNGQCNQGSTGDGVCTCYTDASRGFWGLADCSECADNYYGAECKNGCSGVDSGVICSGQGYCLDGIAGSGACVCNLGYDNSTDCSTCDGAHYGDTCQLQCDGYVTATNLPCSGHGTCSSGVDGNGVCSCNSGWAGLWCSTQCPGTDGDCNGHGVCHSGLLGNGTCTCTGNFAAPNCSVCITDYTGTSCNVSCAGKRTVSTDEVCTGRGVCTTTDQVNAVCECAAGYVGGNCQDACSGNPPCSGHGTCVYVSGIPTCSTCSTGWGGTLCQQCTDAYANSTDCATACPVGQSDPNSPGYGKPCNLNGVCIAGVCYCSSFSCGTRCDTFDGCVAQPYRNNNGLCYSSESCGCYFGYVGAFCNLTCSAGLDGLTCSGVARGVCTLSGSTSAVCSCRSGFAGAACQLSCPQFDGKVCSGNGNCNSVTGVCQCNAQWAGLYCNVPCLCNTAHGSCTSACDNYQSTDVCTSCQCNGNFTDMCFTCKNGTQGVTCQGVCDKGNTYATICNCTAYSGTASCSVTCPFAFNSTLNASVVCSGRGSCSDGRLGDGLCHCYSGFYGLACETQCSAANCSAFLGNGQCNSVTGMCECADDLEGHWQTGTSSLCDSCVDGYWGPACTEACSCNDHGTCDQNTGECSCYASATQGFYSGTLCDSCSVGYLGATCTTESVIVSQLSRNIYFLNGTAVSGSIFQSPPGASTALSPVTPVLLVDDLVQLRHVIVGGFPTVLVDATNMTTADASLAVLNISSDFPQVFGPCGEAAVSWKHSTRYFSLLQPISAAAPADCVPPLVVFMTS</sequence>
<evidence type="ECO:0000313" key="6">
    <source>
        <dbReference type="EMBL" id="CUF41097.1"/>
    </source>
</evidence>
<dbReference type="Pfam" id="PF07974">
    <property type="entry name" value="EGF_2"/>
    <property type="match status" value="1"/>
</dbReference>
<dbReference type="Gene3D" id="2.10.25.10">
    <property type="entry name" value="Laminin"/>
    <property type="match status" value="3"/>
</dbReference>
<feature type="disulfide bond" evidence="3">
    <location>
        <begin position="738"/>
        <end position="747"/>
    </location>
</feature>
<dbReference type="VEuPathDB" id="TriTrypDB:BSAL_62275"/>
<evidence type="ECO:0000256" key="1">
    <source>
        <dbReference type="ARBA" id="ARBA00022536"/>
    </source>
</evidence>
<evidence type="ECO:0000256" key="2">
    <source>
        <dbReference type="ARBA" id="ARBA00023157"/>
    </source>
</evidence>
<dbReference type="EMBL" id="CYKH01000318">
    <property type="protein sequence ID" value="CUF41097.1"/>
    <property type="molecule type" value="Genomic_DNA"/>
</dbReference>
<dbReference type="InterPro" id="IPR013111">
    <property type="entry name" value="EGF_extracell"/>
</dbReference>
<dbReference type="PROSITE" id="PS50026">
    <property type="entry name" value="EGF_3"/>
    <property type="match status" value="3"/>
</dbReference>
<evidence type="ECO:0000259" key="5">
    <source>
        <dbReference type="PROSITE" id="PS50026"/>
    </source>
</evidence>